<dbReference type="Proteomes" id="UP000245207">
    <property type="component" value="Unassembled WGS sequence"/>
</dbReference>
<accession>A0A2U1NZR4</accession>
<evidence type="ECO:0000313" key="3">
    <source>
        <dbReference type="Proteomes" id="UP000245207"/>
    </source>
</evidence>
<proteinExistence type="predicted"/>
<gene>
    <name evidence="2" type="ORF">CTI12_AA210160</name>
</gene>
<reference evidence="2 3" key="1">
    <citation type="journal article" date="2018" name="Mol. Plant">
        <title>The genome of Artemisia annua provides insight into the evolution of Asteraceae family and artemisinin biosynthesis.</title>
        <authorList>
            <person name="Shen Q."/>
            <person name="Zhang L."/>
            <person name="Liao Z."/>
            <person name="Wang S."/>
            <person name="Yan T."/>
            <person name="Shi P."/>
            <person name="Liu M."/>
            <person name="Fu X."/>
            <person name="Pan Q."/>
            <person name="Wang Y."/>
            <person name="Lv Z."/>
            <person name="Lu X."/>
            <person name="Zhang F."/>
            <person name="Jiang W."/>
            <person name="Ma Y."/>
            <person name="Chen M."/>
            <person name="Hao X."/>
            <person name="Li L."/>
            <person name="Tang Y."/>
            <person name="Lv G."/>
            <person name="Zhou Y."/>
            <person name="Sun X."/>
            <person name="Brodelius P.E."/>
            <person name="Rose J.K.C."/>
            <person name="Tang K."/>
        </authorList>
    </citation>
    <scope>NUCLEOTIDE SEQUENCE [LARGE SCALE GENOMIC DNA]</scope>
    <source>
        <strain evidence="3">cv. Huhao1</strain>
        <tissue evidence="2">Leaf</tissue>
    </source>
</reference>
<dbReference type="AlphaFoldDB" id="A0A2U1NZR4"/>
<feature type="compositionally biased region" description="Polar residues" evidence="1">
    <location>
        <begin position="57"/>
        <end position="71"/>
    </location>
</feature>
<dbReference type="EMBL" id="PKPP01001913">
    <property type="protein sequence ID" value="PWA79002.1"/>
    <property type="molecule type" value="Genomic_DNA"/>
</dbReference>
<comment type="caution">
    <text evidence="2">The sequence shown here is derived from an EMBL/GenBank/DDBJ whole genome shotgun (WGS) entry which is preliminary data.</text>
</comment>
<organism evidence="2 3">
    <name type="scientific">Artemisia annua</name>
    <name type="common">Sweet wormwood</name>
    <dbReference type="NCBI Taxonomy" id="35608"/>
    <lineage>
        <taxon>Eukaryota</taxon>
        <taxon>Viridiplantae</taxon>
        <taxon>Streptophyta</taxon>
        <taxon>Embryophyta</taxon>
        <taxon>Tracheophyta</taxon>
        <taxon>Spermatophyta</taxon>
        <taxon>Magnoliopsida</taxon>
        <taxon>eudicotyledons</taxon>
        <taxon>Gunneridae</taxon>
        <taxon>Pentapetalae</taxon>
        <taxon>asterids</taxon>
        <taxon>campanulids</taxon>
        <taxon>Asterales</taxon>
        <taxon>Asteraceae</taxon>
        <taxon>Asteroideae</taxon>
        <taxon>Anthemideae</taxon>
        <taxon>Artemisiinae</taxon>
        <taxon>Artemisia</taxon>
    </lineage>
</organism>
<protein>
    <submittedName>
        <fullName evidence="2">Uncharacterized protein</fullName>
    </submittedName>
</protein>
<keyword evidence="3" id="KW-1185">Reference proteome</keyword>
<sequence>MMSMFLIAMEANLTSSSKYGQRAPSSKLPRKTGIWSNKPYLSLWGFELGDSDEHEVSQPNDDMSRYVSSSEGGQQLEADDFDFSAGYKAQVMPKIIHFVMDHTFDTFTYMQLS</sequence>
<evidence type="ECO:0000256" key="1">
    <source>
        <dbReference type="SAM" id="MobiDB-lite"/>
    </source>
</evidence>
<feature type="region of interest" description="Disordered" evidence="1">
    <location>
        <begin position="52"/>
        <end position="71"/>
    </location>
</feature>
<name>A0A2U1NZR4_ARTAN</name>
<evidence type="ECO:0000313" key="2">
    <source>
        <dbReference type="EMBL" id="PWA79002.1"/>
    </source>
</evidence>